<reference evidence="12" key="1">
    <citation type="submission" date="2020-02" db="EMBL/GenBank/DDBJ databases">
        <authorList>
            <person name="Meier V. D."/>
        </authorList>
    </citation>
    <scope>NUCLEOTIDE SEQUENCE</scope>
    <source>
        <strain evidence="12">AVDCRST_MAG93</strain>
    </source>
</reference>
<dbReference type="GO" id="GO:0004648">
    <property type="term" value="F:O-phospho-L-serine:2-oxoglutarate aminotransferase activity"/>
    <property type="evidence" value="ECO:0007669"/>
    <property type="project" value="UniProtKB-EC"/>
</dbReference>
<feature type="non-terminal residue" evidence="12">
    <location>
        <position position="152"/>
    </location>
</feature>
<comment type="catalytic activity">
    <reaction evidence="8">
        <text>4-(phosphooxy)-L-threonine + 2-oxoglutarate = (R)-3-hydroxy-2-oxo-4-phosphooxybutanoate + L-glutamate</text>
        <dbReference type="Rhea" id="RHEA:16573"/>
        <dbReference type="ChEBI" id="CHEBI:16810"/>
        <dbReference type="ChEBI" id="CHEBI:29985"/>
        <dbReference type="ChEBI" id="CHEBI:58452"/>
        <dbReference type="ChEBI" id="CHEBI:58538"/>
        <dbReference type="EC" id="2.6.1.52"/>
    </reaction>
</comment>
<dbReference type="GO" id="GO:0030170">
    <property type="term" value="F:pyridoxal phosphate binding"/>
    <property type="evidence" value="ECO:0007669"/>
    <property type="project" value="TreeGrafter"/>
</dbReference>
<sequence>MGDNLQQITSVYNFNPGPAILPRPVLEQVQAELLDYHSTGLSILEASHRGQEYEEINQQAEERLKRLLGVGDDYRVLFVQGGASQQFGMIPMNFLAEGTVADYIVTGSWSEKALEEASKIGRTHVAASTKDSGYRRVPTTVQLELSPDPAYV</sequence>
<keyword evidence="10" id="KW-0175">Coiled coil</keyword>
<evidence type="ECO:0000256" key="3">
    <source>
        <dbReference type="ARBA" id="ARBA00021164"/>
    </source>
</evidence>
<dbReference type="InterPro" id="IPR000192">
    <property type="entry name" value="Aminotrans_V_dom"/>
</dbReference>
<dbReference type="EMBL" id="CADCTR010002713">
    <property type="protein sequence ID" value="CAA9366991.1"/>
    <property type="molecule type" value="Genomic_DNA"/>
</dbReference>
<dbReference type="PANTHER" id="PTHR43247:SF1">
    <property type="entry name" value="PHOSPHOSERINE AMINOTRANSFERASE"/>
    <property type="match status" value="1"/>
</dbReference>
<keyword evidence="5" id="KW-0663">Pyridoxal phosphate</keyword>
<comment type="function">
    <text evidence="2">Catalyzes the reversible conversion of 3-phosphohydroxypyruvate to phosphoserine and of 3-hydroxy-2-oxo-4-phosphonooxybutanoate to phosphohydroxythreonine.</text>
</comment>
<dbReference type="InterPro" id="IPR015421">
    <property type="entry name" value="PyrdxlP-dep_Trfase_major"/>
</dbReference>
<dbReference type="InterPro" id="IPR015424">
    <property type="entry name" value="PyrdxlP-dep_Trfase"/>
</dbReference>
<dbReference type="PANTHER" id="PTHR43247">
    <property type="entry name" value="PHOSPHOSERINE AMINOTRANSFERASE"/>
    <property type="match status" value="1"/>
</dbReference>
<feature type="domain" description="Aminotransferase class V" evidence="11">
    <location>
        <begin position="11"/>
        <end position="152"/>
    </location>
</feature>
<evidence type="ECO:0000256" key="5">
    <source>
        <dbReference type="ARBA" id="ARBA00022898"/>
    </source>
</evidence>
<name>A0A6J4MUK3_9CHLR</name>
<evidence type="ECO:0000256" key="2">
    <source>
        <dbReference type="ARBA" id="ARBA00003483"/>
    </source>
</evidence>
<evidence type="ECO:0000313" key="12">
    <source>
        <dbReference type="EMBL" id="CAA9366991.1"/>
    </source>
</evidence>
<accession>A0A6J4MUK3</accession>
<proteinExistence type="predicted"/>
<evidence type="ECO:0000256" key="10">
    <source>
        <dbReference type="SAM" id="Coils"/>
    </source>
</evidence>
<dbReference type="InterPro" id="IPR022278">
    <property type="entry name" value="Pser_aminoTfrase"/>
</dbReference>
<comment type="cofactor">
    <cofactor evidence="1">
        <name>pyridoxal 5'-phosphate</name>
        <dbReference type="ChEBI" id="CHEBI:597326"/>
    </cofactor>
</comment>
<evidence type="ECO:0000256" key="8">
    <source>
        <dbReference type="ARBA" id="ARBA00047630"/>
    </source>
</evidence>
<dbReference type="GO" id="GO:0005737">
    <property type="term" value="C:cytoplasm"/>
    <property type="evidence" value="ECO:0007669"/>
    <property type="project" value="TreeGrafter"/>
</dbReference>
<gene>
    <name evidence="12" type="ORF">AVDCRST_MAG93-8053</name>
</gene>
<protein>
    <recommendedName>
        <fullName evidence="3">Phosphoserine aminotransferase</fullName>
    </recommendedName>
    <alternativeName>
        <fullName evidence="7">Phosphohydroxythreonine aminotransferase</fullName>
    </alternativeName>
</protein>
<dbReference type="Pfam" id="PF00266">
    <property type="entry name" value="Aminotran_5"/>
    <property type="match status" value="1"/>
</dbReference>
<keyword evidence="12" id="KW-0032">Aminotransferase</keyword>
<keyword evidence="4 12" id="KW-0808">Transferase</keyword>
<organism evidence="12">
    <name type="scientific">uncultured Chloroflexia bacterium</name>
    <dbReference type="NCBI Taxonomy" id="1672391"/>
    <lineage>
        <taxon>Bacteria</taxon>
        <taxon>Bacillati</taxon>
        <taxon>Chloroflexota</taxon>
        <taxon>Chloroflexia</taxon>
        <taxon>environmental samples</taxon>
    </lineage>
</organism>
<comment type="catalytic activity">
    <reaction evidence="9">
        <text>O-phospho-L-serine + 2-oxoglutarate = 3-phosphooxypyruvate + L-glutamate</text>
        <dbReference type="Rhea" id="RHEA:14329"/>
        <dbReference type="ChEBI" id="CHEBI:16810"/>
        <dbReference type="ChEBI" id="CHEBI:18110"/>
        <dbReference type="ChEBI" id="CHEBI:29985"/>
        <dbReference type="ChEBI" id="CHEBI:57524"/>
        <dbReference type="EC" id="2.6.1.52"/>
    </reaction>
</comment>
<dbReference type="Gene3D" id="3.40.640.10">
    <property type="entry name" value="Type I PLP-dependent aspartate aminotransferase-like (Major domain)"/>
    <property type="match status" value="1"/>
</dbReference>
<evidence type="ECO:0000259" key="11">
    <source>
        <dbReference type="Pfam" id="PF00266"/>
    </source>
</evidence>
<evidence type="ECO:0000256" key="4">
    <source>
        <dbReference type="ARBA" id="ARBA00022679"/>
    </source>
</evidence>
<dbReference type="AlphaFoldDB" id="A0A6J4MUK3"/>
<evidence type="ECO:0000256" key="9">
    <source>
        <dbReference type="ARBA" id="ARBA00049007"/>
    </source>
</evidence>
<evidence type="ECO:0000256" key="7">
    <source>
        <dbReference type="ARBA" id="ARBA00031421"/>
    </source>
</evidence>
<comment type="pathway">
    <text evidence="6">Amino-acid biosynthesis.</text>
</comment>
<feature type="coiled-coil region" evidence="10">
    <location>
        <begin position="43"/>
        <end position="70"/>
    </location>
</feature>
<evidence type="ECO:0000256" key="6">
    <source>
        <dbReference type="ARBA" id="ARBA00029440"/>
    </source>
</evidence>
<dbReference type="SUPFAM" id="SSF53383">
    <property type="entry name" value="PLP-dependent transferases"/>
    <property type="match status" value="1"/>
</dbReference>
<dbReference type="GO" id="GO:0006564">
    <property type="term" value="P:L-serine biosynthetic process"/>
    <property type="evidence" value="ECO:0007669"/>
    <property type="project" value="InterPro"/>
</dbReference>
<evidence type="ECO:0000256" key="1">
    <source>
        <dbReference type="ARBA" id="ARBA00001933"/>
    </source>
</evidence>